<feature type="compositionally biased region" description="Polar residues" evidence="1">
    <location>
        <begin position="167"/>
        <end position="181"/>
    </location>
</feature>
<evidence type="ECO:0000256" key="1">
    <source>
        <dbReference type="SAM" id="MobiDB-lite"/>
    </source>
</evidence>
<dbReference type="InterPro" id="IPR004518">
    <property type="entry name" value="MazG-like_dom"/>
</dbReference>
<dbReference type="PANTHER" id="PTHR30522">
    <property type="entry name" value="NUCLEOSIDE TRIPHOSPHATE PYROPHOSPHOHYDROLASE"/>
    <property type="match status" value="1"/>
</dbReference>
<feature type="compositionally biased region" description="Polar residues" evidence="1">
    <location>
        <begin position="143"/>
        <end position="152"/>
    </location>
</feature>
<evidence type="ECO:0000313" key="3">
    <source>
        <dbReference type="EMBL" id="MCO6025024.1"/>
    </source>
</evidence>
<proteinExistence type="predicted"/>
<dbReference type="Proteomes" id="UP001204015">
    <property type="component" value="Unassembled WGS sequence"/>
</dbReference>
<dbReference type="SUPFAM" id="SSF101386">
    <property type="entry name" value="all-alpha NTP pyrophosphatases"/>
    <property type="match status" value="2"/>
</dbReference>
<feature type="domain" description="NTP pyrophosphohydrolase MazG-like" evidence="2">
    <location>
        <begin position="230"/>
        <end position="289"/>
    </location>
</feature>
<accession>A0ABT1BVN8</accession>
<organism evidence="3 4">
    <name type="scientific">Segatella cerevisiae</name>
    <dbReference type="NCBI Taxonomy" id="2053716"/>
    <lineage>
        <taxon>Bacteria</taxon>
        <taxon>Pseudomonadati</taxon>
        <taxon>Bacteroidota</taxon>
        <taxon>Bacteroidia</taxon>
        <taxon>Bacteroidales</taxon>
        <taxon>Prevotellaceae</taxon>
        <taxon>Segatella</taxon>
    </lineage>
</organism>
<evidence type="ECO:0000259" key="2">
    <source>
        <dbReference type="Pfam" id="PF03819"/>
    </source>
</evidence>
<name>A0ABT1BVN8_9BACT</name>
<evidence type="ECO:0000313" key="4">
    <source>
        <dbReference type="Proteomes" id="UP001204015"/>
    </source>
</evidence>
<dbReference type="PANTHER" id="PTHR30522:SF0">
    <property type="entry name" value="NUCLEOSIDE TRIPHOSPHATE PYROPHOSPHOHYDROLASE"/>
    <property type="match status" value="1"/>
</dbReference>
<comment type="caution">
    <text evidence="3">The sequence shown here is derived from an EMBL/GenBank/DDBJ whole genome shotgun (WGS) entry which is preliminary data.</text>
</comment>
<dbReference type="CDD" id="cd11529">
    <property type="entry name" value="NTP-PPase_MazG_Cterm"/>
    <property type="match status" value="1"/>
</dbReference>
<feature type="compositionally biased region" description="Basic and acidic residues" evidence="1">
    <location>
        <begin position="153"/>
        <end position="166"/>
    </location>
</feature>
<feature type="region of interest" description="Disordered" evidence="1">
    <location>
        <begin position="138"/>
        <end position="195"/>
    </location>
</feature>
<protein>
    <submittedName>
        <fullName evidence="3">Nucleoside triphosphate pyrophosphohydrolase</fullName>
    </submittedName>
</protein>
<dbReference type="RefSeq" id="WP_252760387.1">
    <property type="nucleotide sequence ID" value="NZ_JAMXLY010000010.1"/>
</dbReference>
<dbReference type="EMBL" id="JAMXLY010000010">
    <property type="protein sequence ID" value="MCO6025024.1"/>
    <property type="molecule type" value="Genomic_DNA"/>
</dbReference>
<dbReference type="Gene3D" id="1.10.287.1080">
    <property type="entry name" value="MazG-like"/>
    <property type="match status" value="2"/>
</dbReference>
<dbReference type="CDD" id="cd11528">
    <property type="entry name" value="NTP-PPase_MazG_Nterm"/>
    <property type="match status" value="1"/>
</dbReference>
<feature type="domain" description="NTP pyrophosphohydrolase MazG-like" evidence="2">
    <location>
        <begin position="31"/>
        <end position="101"/>
    </location>
</feature>
<dbReference type="InterPro" id="IPR048015">
    <property type="entry name" value="NTP-PPase_MazG-like_N"/>
</dbReference>
<dbReference type="Pfam" id="PF03819">
    <property type="entry name" value="MazG"/>
    <property type="match status" value="2"/>
</dbReference>
<sequence>MHSKEEKLEAFGRLMDVQHRLRKECPWDRKQTFESLRPNTIEEVFELCDALMKKDYRNIMKELGDVMEHVVFYCLMGNEDNEFDIADVCNQEADKLMFRHPFINWSNGAQTPAQGQPKWSVSNPDLKINAQGQVVYRDAPDQPSESGASSVQGDKKSGNLNDEVRNSKPSNASEVESSWEQIKQKERDGNQTVLGGVPEALPSLIKAYRIQDKARNVGFDWKEKGDVWAKVREEMDELEVELRKEDKDKSTRELGDVLFSVINAARLYHLNPDNALEHTNRKFIRRFNYVERKIKETGKSFKDVTLEDMDKLWNEAKKEEKG</sequence>
<dbReference type="NCBIfam" id="TIGR00444">
    <property type="entry name" value="mazG"/>
    <property type="match status" value="1"/>
</dbReference>
<reference evidence="3 4" key="1">
    <citation type="submission" date="2022-06" db="EMBL/GenBank/DDBJ databases">
        <title>A taxonomic note on the genus Prevotella: Description of four novel genera and emended description of the genera Hallella and Xylanibacter.</title>
        <authorList>
            <person name="Hitch T.C.A."/>
        </authorList>
    </citation>
    <scope>NUCLEOTIDE SEQUENCE [LARGE SCALE GENOMIC DNA]</scope>
    <source>
        <strain evidence="3 4">DSM 100619</strain>
    </source>
</reference>
<gene>
    <name evidence="3" type="ORF">NG821_04070</name>
</gene>
<keyword evidence="4" id="KW-1185">Reference proteome</keyword>
<dbReference type="InterPro" id="IPR048011">
    <property type="entry name" value="NTP-PPase_MazG-like_C"/>
</dbReference>
<dbReference type="InterPro" id="IPR011551">
    <property type="entry name" value="NTP_PyrPHydrolase_MazG"/>
</dbReference>